<dbReference type="RefSeq" id="WP_129888549.1">
    <property type="nucleotide sequence ID" value="NZ_CP035758.1"/>
</dbReference>
<keyword evidence="1" id="KW-0503">Monooxygenase</keyword>
<dbReference type="GO" id="GO:0004497">
    <property type="term" value="F:monooxygenase activity"/>
    <property type="evidence" value="ECO:0007669"/>
    <property type="project" value="UniProtKB-KW"/>
</dbReference>
<name>A0A4P6JQF8_KTERU</name>
<protein>
    <submittedName>
        <fullName evidence="1">FAD-dependent monooxygenase</fullName>
    </submittedName>
</protein>
<proteinExistence type="predicted"/>
<gene>
    <name evidence="1" type="ORF">EPA93_16440</name>
</gene>
<organism evidence="1 2">
    <name type="scientific">Ktedonosporobacter rubrisoli</name>
    <dbReference type="NCBI Taxonomy" id="2509675"/>
    <lineage>
        <taxon>Bacteria</taxon>
        <taxon>Bacillati</taxon>
        <taxon>Chloroflexota</taxon>
        <taxon>Ktedonobacteria</taxon>
        <taxon>Ktedonobacterales</taxon>
        <taxon>Ktedonosporobacteraceae</taxon>
        <taxon>Ktedonosporobacter</taxon>
    </lineage>
</organism>
<dbReference type="PANTHER" id="PTHR43422:SF3">
    <property type="entry name" value="THIAMINE THIAZOLE SYNTHASE"/>
    <property type="match status" value="1"/>
</dbReference>
<reference evidence="1 2" key="1">
    <citation type="submission" date="2019-01" db="EMBL/GenBank/DDBJ databases">
        <title>Ktedonosporobacter rubrisoli SCAWS-G2.</title>
        <authorList>
            <person name="Huang Y."/>
            <person name="Yan B."/>
        </authorList>
    </citation>
    <scope>NUCLEOTIDE SEQUENCE [LARGE SCALE GENOMIC DNA]</scope>
    <source>
        <strain evidence="1 2">SCAWS-G2</strain>
    </source>
</reference>
<dbReference type="OrthoDB" id="9790035at2"/>
<dbReference type="Gene3D" id="3.50.50.60">
    <property type="entry name" value="FAD/NAD(P)-binding domain"/>
    <property type="match status" value="1"/>
</dbReference>
<accession>A0A4P6JQF8</accession>
<keyword evidence="1" id="KW-0560">Oxidoreductase</keyword>
<dbReference type="KEGG" id="kbs:EPA93_16440"/>
<sequence>MAINRTAEDRKKALIIGGGIAGLLVARVLSEQYNEVQIIERDACPEQPGIRAGAPQSFHLHQILPRGEVILDSLFPGFTAEILAHGAFPIQKNTLIQMINPYGAIPFPSTGGEEIKAGTYSRALLEWVLRQRVEDLPNVNFLYHQQVIGLETSANDGQLTVNGVYIRERGQLQQRTTLLADLVVDASGRSSKLAQWLSDLGYDVPESERVTSAIGYSTRYYRIHPEKRNLGVIVIEGDPATGNSSGGVLKAVEDDIWSVCIASVGGNYPPTEAKGFDEGLAQLISPAIAEAVRGAEVLTEPRGYRIPECVRQHYEQMERWPAGLLVIGDALCHFDPVYGQGMTVAAIEAETLAMCLQQQQEQPQADFERRVLQRMQEAIYPAWWRSVLEDLRWTGVTHKGPVELKGVKLLHKYFEFCMKQSTRKLLEQMQTGDFNPLYMSYFMMNWLFISPRDVINARTLFALLEGETHEEKQAILTEMFEGYEQNIEAALEEIVPHFTFEFRQPPVSM</sequence>
<evidence type="ECO:0000313" key="1">
    <source>
        <dbReference type="EMBL" id="QBD77493.1"/>
    </source>
</evidence>
<keyword evidence="2" id="KW-1185">Reference proteome</keyword>
<dbReference type="PANTHER" id="PTHR43422">
    <property type="entry name" value="THIAMINE THIAZOLE SYNTHASE"/>
    <property type="match status" value="1"/>
</dbReference>
<dbReference type="PRINTS" id="PR00420">
    <property type="entry name" value="RNGMNOXGNASE"/>
</dbReference>
<dbReference type="InterPro" id="IPR036188">
    <property type="entry name" value="FAD/NAD-bd_sf"/>
</dbReference>
<evidence type="ECO:0000313" key="2">
    <source>
        <dbReference type="Proteomes" id="UP000290365"/>
    </source>
</evidence>
<dbReference type="EMBL" id="CP035758">
    <property type="protein sequence ID" value="QBD77493.1"/>
    <property type="molecule type" value="Genomic_DNA"/>
</dbReference>
<dbReference type="AlphaFoldDB" id="A0A4P6JQF8"/>
<dbReference type="Proteomes" id="UP000290365">
    <property type="component" value="Chromosome"/>
</dbReference>
<dbReference type="SUPFAM" id="SSF51905">
    <property type="entry name" value="FAD/NAD(P)-binding domain"/>
    <property type="match status" value="1"/>
</dbReference>